<reference evidence="1" key="1">
    <citation type="journal article" date="2021" name="Proc. Natl. Acad. Sci. U.S.A.">
        <title>A Catalog of Tens of Thousands of Viruses from Human Metagenomes Reveals Hidden Associations with Chronic Diseases.</title>
        <authorList>
            <person name="Tisza M.J."/>
            <person name="Buck C.B."/>
        </authorList>
    </citation>
    <scope>NUCLEOTIDE SEQUENCE</scope>
    <source>
        <strain evidence="1">Ctcqm2</strain>
    </source>
</reference>
<organism evidence="1">
    <name type="scientific">Phage sp. ctcqm2</name>
    <dbReference type="NCBI Taxonomy" id="2828007"/>
    <lineage>
        <taxon>Viruses</taxon>
    </lineage>
</organism>
<proteinExistence type="predicted"/>
<accession>A0A8S5ST31</accession>
<name>A0A8S5ST31_9VIRU</name>
<evidence type="ECO:0000313" key="1">
    <source>
        <dbReference type="EMBL" id="DAF54161.1"/>
    </source>
</evidence>
<protein>
    <submittedName>
        <fullName evidence="1">PVL ORF-50-like family</fullName>
    </submittedName>
</protein>
<sequence>MTRRAFPRTKDISGKRFGKLVALYPSLKATGNNTYWVCQCDCGNKTISNGANLRRGHKKSCGCIKHRVTPTFLSWNGEKRTVCDWAIITGISPDLIRKRWKAGWPVDAIFTEVEKPQLCWGCAKACGGCSWSKRFEPVPGWTAVPTLLCGRIPSYRITECPEFVSDGTEYDE</sequence>
<dbReference type="EMBL" id="BK032673">
    <property type="protein sequence ID" value="DAF54161.1"/>
    <property type="molecule type" value="Genomic_DNA"/>
</dbReference>